<dbReference type="GeneID" id="112293604"/>
<dbReference type="Pfam" id="PF00887">
    <property type="entry name" value="ACBP"/>
    <property type="match status" value="1"/>
</dbReference>
<dbReference type="SUPFAM" id="SSF48403">
    <property type="entry name" value="Ankyrin repeat"/>
    <property type="match status" value="1"/>
</dbReference>
<dbReference type="OrthoDB" id="71307at2759"/>
<dbReference type="PRINTS" id="PR00689">
    <property type="entry name" value="ACOABINDINGP"/>
</dbReference>
<evidence type="ECO:0000313" key="10">
    <source>
        <dbReference type="Proteomes" id="UP000006727"/>
    </source>
</evidence>
<keyword evidence="10" id="KW-1185">Reference proteome</keyword>
<comment type="similarity">
    <text evidence="1">Belongs to the ACBP family.</text>
</comment>
<reference evidence="9" key="3">
    <citation type="submission" date="2020-12" db="UniProtKB">
        <authorList>
            <consortium name="EnsemblPlants"/>
        </authorList>
    </citation>
    <scope>IDENTIFICATION</scope>
</reference>
<evidence type="ECO:0000313" key="8">
    <source>
        <dbReference type="EMBL" id="PNR38098.1"/>
    </source>
</evidence>
<name>A0A2K1J992_PHYPA</name>
<dbReference type="InterPro" id="IPR014352">
    <property type="entry name" value="FERM/acyl-CoA-bd_prot_sf"/>
</dbReference>
<keyword evidence="6" id="KW-0812">Transmembrane</keyword>
<keyword evidence="6" id="KW-0472">Membrane</keyword>
<dbReference type="PROSITE" id="PS50088">
    <property type="entry name" value="ANK_REPEAT"/>
    <property type="match status" value="3"/>
</dbReference>
<dbReference type="PANTHER" id="PTHR24119:SF0">
    <property type="entry name" value="ACYL-COA-BINDING DOMAIN-CONTAINING PROTEIN 6"/>
    <property type="match status" value="1"/>
</dbReference>
<reference evidence="8 10" key="1">
    <citation type="journal article" date="2008" name="Science">
        <title>The Physcomitrella genome reveals evolutionary insights into the conquest of land by plants.</title>
        <authorList>
            <person name="Rensing S."/>
            <person name="Lang D."/>
            <person name="Zimmer A."/>
            <person name="Terry A."/>
            <person name="Salamov A."/>
            <person name="Shapiro H."/>
            <person name="Nishiyama T."/>
            <person name="Perroud P.-F."/>
            <person name="Lindquist E."/>
            <person name="Kamisugi Y."/>
            <person name="Tanahashi T."/>
            <person name="Sakakibara K."/>
            <person name="Fujita T."/>
            <person name="Oishi K."/>
            <person name="Shin-I T."/>
            <person name="Kuroki Y."/>
            <person name="Toyoda A."/>
            <person name="Suzuki Y."/>
            <person name="Hashimoto A."/>
            <person name="Yamaguchi K."/>
            <person name="Sugano A."/>
            <person name="Kohara Y."/>
            <person name="Fujiyama A."/>
            <person name="Anterola A."/>
            <person name="Aoki S."/>
            <person name="Ashton N."/>
            <person name="Barbazuk W.B."/>
            <person name="Barker E."/>
            <person name="Bennetzen J."/>
            <person name="Bezanilla M."/>
            <person name="Blankenship R."/>
            <person name="Cho S.H."/>
            <person name="Dutcher S."/>
            <person name="Estelle M."/>
            <person name="Fawcett J.A."/>
            <person name="Gundlach H."/>
            <person name="Hanada K."/>
            <person name="Heyl A."/>
            <person name="Hicks K.A."/>
            <person name="Hugh J."/>
            <person name="Lohr M."/>
            <person name="Mayer K."/>
            <person name="Melkozernov A."/>
            <person name="Murata T."/>
            <person name="Nelson D."/>
            <person name="Pils B."/>
            <person name="Prigge M."/>
            <person name="Reiss B."/>
            <person name="Renner T."/>
            <person name="Rombauts S."/>
            <person name="Rushton P."/>
            <person name="Sanderfoot A."/>
            <person name="Schween G."/>
            <person name="Shiu S.-H."/>
            <person name="Stueber K."/>
            <person name="Theodoulou F.L."/>
            <person name="Tu H."/>
            <person name="Van de Peer Y."/>
            <person name="Verrier P.J."/>
            <person name="Waters E."/>
            <person name="Wood A."/>
            <person name="Yang L."/>
            <person name="Cove D."/>
            <person name="Cuming A."/>
            <person name="Hasebe M."/>
            <person name="Lucas S."/>
            <person name="Mishler D.B."/>
            <person name="Reski R."/>
            <person name="Grigoriev I."/>
            <person name="Quatrano R.S."/>
            <person name="Boore J.L."/>
        </authorList>
    </citation>
    <scope>NUCLEOTIDE SEQUENCE [LARGE SCALE GENOMIC DNA]</scope>
    <source>
        <strain evidence="9 10">cv. Gransden 2004</strain>
    </source>
</reference>
<gene>
    <name evidence="9" type="primary">LOC112293604</name>
    <name evidence="8" type="ORF">PHYPA_021209</name>
</gene>
<evidence type="ECO:0000256" key="5">
    <source>
        <dbReference type="PROSITE-ProRule" id="PRU00023"/>
    </source>
</evidence>
<dbReference type="RefSeq" id="XP_024399011.1">
    <property type="nucleotide sequence ID" value="XM_024543243.2"/>
</dbReference>
<dbReference type="RefSeq" id="XP_024399010.1">
    <property type="nucleotide sequence ID" value="XM_024543242.2"/>
</dbReference>
<feature type="repeat" description="ANK" evidence="5">
    <location>
        <begin position="324"/>
        <end position="356"/>
    </location>
</feature>
<proteinExistence type="inferred from homology"/>
<dbReference type="GO" id="GO:0000062">
    <property type="term" value="F:fatty-acyl-CoA binding"/>
    <property type="evidence" value="ECO:0000318"/>
    <property type="project" value="GO_Central"/>
</dbReference>
<feature type="domain" description="ACB" evidence="7">
    <location>
        <begin position="188"/>
        <end position="277"/>
    </location>
</feature>
<dbReference type="EnsemblPlants" id="Pp3c16_19020V3.1">
    <property type="protein sequence ID" value="Pp3c16_19020V3.1"/>
    <property type="gene ID" value="Pp3c16_19020"/>
</dbReference>
<dbReference type="Gene3D" id="1.20.80.10">
    <property type="match status" value="1"/>
</dbReference>
<dbReference type="Proteomes" id="UP000006727">
    <property type="component" value="Chromosome 16"/>
</dbReference>
<protein>
    <recommendedName>
        <fullName evidence="7">ACB domain-containing protein</fullName>
    </recommendedName>
</protein>
<dbReference type="SUPFAM" id="SSF47027">
    <property type="entry name" value="Acyl-CoA binding protein"/>
    <property type="match status" value="1"/>
</dbReference>
<accession>A0A2K1J992</accession>
<dbReference type="STRING" id="3218.A0A2K1J992"/>
<evidence type="ECO:0000256" key="3">
    <source>
        <dbReference type="ARBA" id="ARBA00023043"/>
    </source>
</evidence>
<evidence type="ECO:0000259" key="7">
    <source>
        <dbReference type="PROSITE" id="PS51228"/>
    </source>
</evidence>
<dbReference type="InterPro" id="IPR002110">
    <property type="entry name" value="Ankyrin_rpt"/>
</dbReference>
<reference evidence="8 10" key="2">
    <citation type="journal article" date="2018" name="Plant J.">
        <title>The Physcomitrella patens chromosome-scale assembly reveals moss genome structure and evolution.</title>
        <authorList>
            <person name="Lang D."/>
            <person name="Ullrich K.K."/>
            <person name="Murat F."/>
            <person name="Fuchs J."/>
            <person name="Jenkins J."/>
            <person name="Haas F.B."/>
            <person name="Piednoel M."/>
            <person name="Gundlach H."/>
            <person name="Van Bel M."/>
            <person name="Meyberg R."/>
            <person name="Vives C."/>
            <person name="Morata J."/>
            <person name="Symeonidi A."/>
            <person name="Hiss M."/>
            <person name="Muchero W."/>
            <person name="Kamisugi Y."/>
            <person name="Saleh O."/>
            <person name="Blanc G."/>
            <person name="Decker E.L."/>
            <person name="van Gessel N."/>
            <person name="Grimwood J."/>
            <person name="Hayes R.D."/>
            <person name="Graham S.W."/>
            <person name="Gunter L.E."/>
            <person name="McDaniel S.F."/>
            <person name="Hoernstein S.N.W."/>
            <person name="Larsson A."/>
            <person name="Li F.W."/>
            <person name="Perroud P.F."/>
            <person name="Phillips J."/>
            <person name="Ranjan P."/>
            <person name="Rokshar D.S."/>
            <person name="Rothfels C.J."/>
            <person name="Schneider L."/>
            <person name="Shu S."/>
            <person name="Stevenson D.W."/>
            <person name="Thummler F."/>
            <person name="Tillich M."/>
            <person name="Villarreal Aguilar J.C."/>
            <person name="Widiez T."/>
            <person name="Wong G.K."/>
            <person name="Wymore A."/>
            <person name="Zhang Y."/>
            <person name="Zimmer A.D."/>
            <person name="Quatrano R.S."/>
            <person name="Mayer K.F.X."/>
            <person name="Goodstein D."/>
            <person name="Casacuberta J.M."/>
            <person name="Vandepoele K."/>
            <person name="Reski R."/>
            <person name="Cuming A.C."/>
            <person name="Tuskan G.A."/>
            <person name="Maumus F."/>
            <person name="Salse J."/>
            <person name="Schmutz J."/>
            <person name="Rensing S.A."/>
        </authorList>
    </citation>
    <scope>NUCLEOTIDE SEQUENCE [LARGE SCALE GENOMIC DNA]</scope>
    <source>
        <strain evidence="9 10">cv. Gransden 2004</strain>
    </source>
</reference>
<dbReference type="RefSeq" id="XP_073395514.1">
    <property type="nucleotide sequence ID" value="XM_073539413.1"/>
</dbReference>
<dbReference type="PaxDb" id="3218-PP1S81_188V6.1"/>
<dbReference type="EnsemblPlants" id="Pp3c16_19020V3.2">
    <property type="protein sequence ID" value="Pp3c16_19020V3.2"/>
    <property type="gene ID" value="Pp3c16_19020"/>
</dbReference>
<evidence type="ECO:0000313" key="9">
    <source>
        <dbReference type="EnsemblPlants" id="Pp3c16_19020V3.1"/>
    </source>
</evidence>
<organism evidence="8">
    <name type="scientific">Physcomitrium patens</name>
    <name type="common">Spreading-leaved earth moss</name>
    <name type="synonym">Physcomitrella patens</name>
    <dbReference type="NCBI Taxonomy" id="3218"/>
    <lineage>
        <taxon>Eukaryota</taxon>
        <taxon>Viridiplantae</taxon>
        <taxon>Streptophyta</taxon>
        <taxon>Embryophyta</taxon>
        <taxon>Bryophyta</taxon>
        <taxon>Bryophytina</taxon>
        <taxon>Bryopsida</taxon>
        <taxon>Funariidae</taxon>
        <taxon>Funariales</taxon>
        <taxon>Funariaceae</taxon>
        <taxon>Physcomitrium</taxon>
    </lineage>
</organism>
<dbReference type="Pfam" id="PF12796">
    <property type="entry name" value="Ank_2"/>
    <property type="match status" value="1"/>
</dbReference>
<evidence type="ECO:0000256" key="2">
    <source>
        <dbReference type="ARBA" id="ARBA00022737"/>
    </source>
</evidence>
<keyword evidence="2" id="KW-0677">Repeat</keyword>
<dbReference type="Gramene" id="Pp3c16_19020V3.1">
    <property type="protein sequence ID" value="Pp3c16_19020V3.1"/>
    <property type="gene ID" value="Pp3c16_19020"/>
</dbReference>
<evidence type="ECO:0000256" key="6">
    <source>
        <dbReference type="SAM" id="Phobius"/>
    </source>
</evidence>
<dbReference type="AlphaFoldDB" id="A0A2K1J992"/>
<dbReference type="EMBL" id="ABEU02000016">
    <property type="protein sequence ID" value="PNR38098.1"/>
    <property type="molecule type" value="Genomic_DNA"/>
</dbReference>
<dbReference type="PROSITE" id="PS51228">
    <property type="entry name" value="ACB_2"/>
    <property type="match status" value="1"/>
</dbReference>
<feature type="transmembrane region" description="Helical" evidence="6">
    <location>
        <begin position="12"/>
        <end position="33"/>
    </location>
</feature>
<dbReference type="InterPro" id="IPR035984">
    <property type="entry name" value="Acyl-CoA-binding_sf"/>
</dbReference>
<dbReference type="InterPro" id="IPR000582">
    <property type="entry name" value="Acyl-CoA-binding_protein"/>
</dbReference>
<evidence type="ECO:0000256" key="4">
    <source>
        <dbReference type="ARBA" id="ARBA00023121"/>
    </source>
</evidence>
<dbReference type="InterPro" id="IPR036770">
    <property type="entry name" value="Ankyrin_rpt-contain_sf"/>
</dbReference>
<sequence>MADWEWQDAVQSLIIGIVFAYMCGRLFTLISSIRDQKFRLERGGENAAAPLFTTTFDEQEYAPAAELNVPYAPIEEELDAFDGGDEQVAHGYDSSSSSSDSDYGIERSHYLLATDSPSYSKITSETDGDQAKNIIEDTTSAQKLDDRVDVSDKDSSKVLADEEREDVAEEIEEGNVTDDWEGVESTELEELFGAASTYVASVINVPGAKSSREEMLQLYAYYKIATEGPCSTPQPSAFQPTARAKWIAWQKLGNMSQEEAMQKYVAVLTAIDPTWHQSHQKGKDSSVEATEELEGAFLHSSSKNMNPGPAFSSLAATDDVEGTSTMDALHTCARDGDLQGLSKLLEQGRSIDVKDSDGLTPLIWAVDRGNVSAMEVLVAKGAEIDTKDVEGQTALHHAILSNQEEVAKYLFEHGANINIADKDGNTPLSQCPAHWQWLQRTTG</sequence>
<feature type="repeat" description="ANK" evidence="5">
    <location>
        <begin position="390"/>
        <end position="422"/>
    </location>
</feature>
<dbReference type="SMART" id="SM00248">
    <property type="entry name" value="ANK"/>
    <property type="match status" value="3"/>
</dbReference>
<dbReference type="PANTHER" id="PTHR24119">
    <property type="entry name" value="ACYL-COA-BINDING DOMAIN-CONTAINING PROTEIN 6"/>
    <property type="match status" value="1"/>
</dbReference>
<keyword evidence="6" id="KW-1133">Transmembrane helix</keyword>
<keyword evidence="3 5" id="KW-0040">ANK repeat</keyword>
<dbReference type="Gene3D" id="1.25.40.20">
    <property type="entry name" value="Ankyrin repeat-containing domain"/>
    <property type="match status" value="2"/>
</dbReference>
<keyword evidence="4" id="KW-0446">Lipid-binding</keyword>
<dbReference type="Gramene" id="Pp3c16_19020V3.2">
    <property type="protein sequence ID" value="Pp3c16_19020V3.2"/>
    <property type="gene ID" value="Pp3c16_19020"/>
</dbReference>
<feature type="repeat" description="ANK" evidence="5">
    <location>
        <begin position="357"/>
        <end position="389"/>
    </location>
</feature>
<dbReference type="PROSITE" id="PS50297">
    <property type="entry name" value="ANK_REP_REGION"/>
    <property type="match status" value="2"/>
</dbReference>
<evidence type="ECO:0000256" key="1">
    <source>
        <dbReference type="ARBA" id="ARBA00005567"/>
    </source>
</evidence>